<dbReference type="PANTHER" id="PTHR31973">
    <property type="entry name" value="POLYPROTEIN, PUTATIVE-RELATED"/>
    <property type="match status" value="1"/>
</dbReference>
<dbReference type="PANTHER" id="PTHR31973:SF189">
    <property type="entry name" value="TRANSPOSASE, MUDR, PLANT, MULE TRANSPOSASE DOMAIN PROTEIN-RELATED"/>
    <property type="match status" value="1"/>
</dbReference>
<name>A0AAE1MZU5_9FABA</name>
<sequence length="85" mass="9759">MEVMDGGFADEYTKLEAYCNELKVSNLRSDVSVELSGEALDQERRVFRRIYVCFNASKVRWKVGCRPFIGLDDTFLKGKARGILF</sequence>
<keyword evidence="2" id="KW-1185">Reference proteome</keyword>
<proteinExistence type="predicted"/>
<dbReference type="EMBL" id="JAWXYG010000002">
    <property type="protein sequence ID" value="KAK4280393.1"/>
    <property type="molecule type" value="Genomic_DNA"/>
</dbReference>
<dbReference type="AlphaFoldDB" id="A0AAE1MZU5"/>
<evidence type="ECO:0000313" key="2">
    <source>
        <dbReference type="Proteomes" id="UP001293593"/>
    </source>
</evidence>
<organism evidence="1 2">
    <name type="scientific">Acacia crassicarpa</name>
    <name type="common">northern wattle</name>
    <dbReference type="NCBI Taxonomy" id="499986"/>
    <lineage>
        <taxon>Eukaryota</taxon>
        <taxon>Viridiplantae</taxon>
        <taxon>Streptophyta</taxon>
        <taxon>Embryophyta</taxon>
        <taxon>Tracheophyta</taxon>
        <taxon>Spermatophyta</taxon>
        <taxon>Magnoliopsida</taxon>
        <taxon>eudicotyledons</taxon>
        <taxon>Gunneridae</taxon>
        <taxon>Pentapetalae</taxon>
        <taxon>rosids</taxon>
        <taxon>fabids</taxon>
        <taxon>Fabales</taxon>
        <taxon>Fabaceae</taxon>
        <taxon>Caesalpinioideae</taxon>
        <taxon>mimosoid clade</taxon>
        <taxon>Acacieae</taxon>
        <taxon>Acacia</taxon>
    </lineage>
</organism>
<reference evidence="1" key="1">
    <citation type="submission" date="2023-10" db="EMBL/GenBank/DDBJ databases">
        <title>Chromosome-level genome of the transformable northern wattle, Acacia crassicarpa.</title>
        <authorList>
            <person name="Massaro I."/>
            <person name="Sinha N.R."/>
            <person name="Poethig S."/>
            <person name="Leichty A.R."/>
        </authorList>
    </citation>
    <scope>NUCLEOTIDE SEQUENCE</scope>
    <source>
        <strain evidence="1">Acra3RX</strain>
        <tissue evidence="1">Leaf</tissue>
    </source>
</reference>
<accession>A0AAE1MZU5</accession>
<evidence type="ECO:0000313" key="1">
    <source>
        <dbReference type="EMBL" id="KAK4280393.1"/>
    </source>
</evidence>
<dbReference type="Proteomes" id="UP001293593">
    <property type="component" value="Unassembled WGS sequence"/>
</dbReference>
<protein>
    <submittedName>
        <fullName evidence="1">Uncharacterized protein</fullName>
    </submittedName>
</protein>
<gene>
    <name evidence="1" type="ORF">QN277_012022</name>
</gene>
<comment type="caution">
    <text evidence="1">The sequence shown here is derived from an EMBL/GenBank/DDBJ whole genome shotgun (WGS) entry which is preliminary data.</text>
</comment>